<dbReference type="Pfam" id="PF02635">
    <property type="entry name" value="DsrE"/>
    <property type="match status" value="1"/>
</dbReference>
<evidence type="ECO:0000313" key="2">
    <source>
        <dbReference type="Proteomes" id="UP000534783"/>
    </source>
</evidence>
<comment type="caution">
    <text evidence="1">The sequence shown here is derived from an EMBL/GenBank/DDBJ whole genome shotgun (WGS) entry which is preliminary data.</text>
</comment>
<dbReference type="InterPro" id="IPR027396">
    <property type="entry name" value="DsrEFH-like"/>
</dbReference>
<protein>
    <submittedName>
        <fullName evidence="1">DsrE family protein</fullName>
    </submittedName>
</protein>
<keyword evidence="2" id="KW-1185">Reference proteome</keyword>
<sequence length="115" mass="12685">MKKVLVLIQDGPFNTIRSSEGFRMTMGLSLADNEVSLLLMGDGVFNLLPLRAETIGQPSIQTYLEYFPKVRVQLYAEAGALADRGVQSLSEGVKRISHQEAFQLVSAAEVVIPFR</sequence>
<name>A0A7X6IBG3_9BACT</name>
<dbReference type="SUPFAM" id="SSF75169">
    <property type="entry name" value="DsrEFH-like"/>
    <property type="match status" value="1"/>
</dbReference>
<dbReference type="Proteomes" id="UP000534783">
    <property type="component" value="Unassembled WGS sequence"/>
</dbReference>
<gene>
    <name evidence="1" type="ORF">MNODULE_11575</name>
</gene>
<dbReference type="EMBL" id="VTOW01000002">
    <property type="protein sequence ID" value="NKE71379.1"/>
    <property type="molecule type" value="Genomic_DNA"/>
</dbReference>
<reference evidence="1 2" key="1">
    <citation type="journal article" date="2020" name="Nature">
        <title>Bacterial chemolithoautotrophy via manganese oxidation.</title>
        <authorList>
            <person name="Yu H."/>
            <person name="Leadbetter J.R."/>
        </authorList>
    </citation>
    <scope>NUCLEOTIDE SEQUENCE [LARGE SCALE GENOMIC DNA]</scope>
    <source>
        <strain evidence="1 2">Mn-1</strain>
    </source>
</reference>
<organism evidence="1 2">
    <name type="scientific">Candidatus Manganitrophus noduliformans</name>
    <dbReference type="NCBI Taxonomy" id="2606439"/>
    <lineage>
        <taxon>Bacteria</taxon>
        <taxon>Pseudomonadati</taxon>
        <taxon>Nitrospirota</taxon>
        <taxon>Nitrospiria</taxon>
        <taxon>Candidatus Troglogloeales</taxon>
        <taxon>Candidatus Manganitrophaceae</taxon>
        <taxon>Candidatus Manganitrophus</taxon>
    </lineage>
</organism>
<dbReference type="RefSeq" id="WP_168059960.1">
    <property type="nucleotide sequence ID" value="NZ_VTOW01000002.1"/>
</dbReference>
<accession>A0A7X6IBG3</accession>
<dbReference type="Gene3D" id="3.40.1260.10">
    <property type="entry name" value="DsrEFH-like"/>
    <property type="match status" value="1"/>
</dbReference>
<proteinExistence type="predicted"/>
<dbReference type="InterPro" id="IPR003787">
    <property type="entry name" value="Sulphur_relay_DsrE/F-like"/>
</dbReference>
<evidence type="ECO:0000313" key="1">
    <source>
        <dbReference type="EMBL" id="NKE71379.1"/>
    </source>
</evidence>
<dbReference type="AlphaFoldDB" id="A0A7X6IBG3"/>